<protein>
    <submittedName>
        <fullName evidence="1">Uncharacterized protein</fullName>
    </submittedName>
</protein>
<reference evidence="1 2" key="1">
    <citation type="journal article" date="2023" name="Sci. Data">
        <title>Genome assembly of the Korean intertidal mud-creeper Batillaria attramentaria.</title>
        <authorList>
            <person name="Patra A.K."/>
            <person name="Ho P.T."/>
            <person name="Jun S."/>
            <person name="Lee S.J."/>
            <person name="Kim Y."/>
            <person name="Won Y.J."/>
        </authorList>
    </citation>
    <scope>NUCLEOTIDE SEQUENCE [LARGE SCALE GENOMIC DNA]</scope>
    <source>
        <strain evidence="1">Wonlab-2016</strain>
    </source>
</reference>
<keyword evidence="2" id="KW-1185">Reference proteome</keyword>
<feature type="non-terminal residue" evidence="1">
    <location>
        <position position="158"/>
    </location>
</feature>
<organism evidence="1 2">
    <name type="scientific">Batillaria attramentaria</name>
    <dbReference type="NCBI Taxonomy" id="370345"/>
    <lineage>
        <taxon>Eukaryota</taxon>
        <taxon>Metazoa</taxon>
        <taxon>Spiralia</taxon>
        <taxon>Lophotrochozoa</taxon>
        <taxon>Mollusca</taxon>
        <taxon>Gastropoda</taxon>
        <taxon>Caenogastropoda</taxon>
        <taxon>Sorbeoconcha</taxon>
        <taxon>Cerithioidea</taxon>
        <taxon>Batillariidae</taxon>
        <taxon>Batillaria</taxon>
    </lineage>
</organism>
<evidence type="ECO:0000313" key="1">
    <source>
        <dbReference type="EMBL" id="KAK7490544.1"/>
    </source>
</evidence>
<dbReference type="AlphaFoldDB" id="A0ABD0KTP0"/>
<sequence length="158" mass="18095">MHTYSLSEKSEPRGEGNRNDDVIPWHILLGKFTPSSSLKFHGYGEEKKNQERMVCYNTAVQNRLLSGCLHCDTLAPDLRCCEFRTSSRTNKRSLKNEGNVFVSMEYWFCDFPQETWRRVSLTTSMHHYEMMACLLASLLPALQGAQALIAILRASPFV</sequence>
<gene>
    <name evidence="1" type="ORF">BaRGS_00018147</name>
</gene>
<proteinExistence type="predicted"/>
<comment type="caution">
    <text evidence="1">The sequence shown here is derived from an EMBL/GenBank/DDBJ whole genome shotgun (WGS) entry which is preliminary data.</text>
</comment>
<dbReference type="Proteomes" id="UP001519460">
    <property type="component" value="Unassembled WGS sequence"/>
</dbReference>
<evidence type="ECO:0000313" key="2">
    <source>
        <dbReference type="Proteomes" id="UP001519460"/>
    </source>
</evidence>
<dbReference type="EMBL" id="JACVVK020000125">
    <property type="protein sequence ID" value="KAK7490544.1"/>
    <property type="molecule type" value="Genomic_DNA"/>
</dbReference>
<accession>A0ABD0KTP0</accession>
<name>A0ABD0KTP0_9CAEN</name>